<reference evidence="2 3" key="1">
    <citation type="submission" date="2020-02" db="EMBL/GenBank/DDBJ databases">
        <title>Whole-genome analyses of novel actinobacteria.</title>
        <authorList>
            <person name="Sahin N."/>
        </authorList>
    </citation>
    <scope>NUCLEOTIDE SEQUENCE [LARGE SCALE GENOMIC DNA]</scope>
    <source>
        <strain evidence="2 3">A7024</strain>
    </source>
</reference>
<gene>
    <name evidence="2" type="ORF">G5C51_19100</name>
</gene>
<organism evidence="2 3">
    <name type="scientific">Streptomyces coryli</name>
    <dbReference type="NCBI Taxonomy" id="1128680"/>
    <lineage>
        <taxon>Bacteria</taxon>
        <taxon>Bacillati</taxon>
        <taxon>Actinomycetota</taxon>
        <taxon>Actinomycetes</taxon>
        <taxon>Kitasatosporales</taxon>
        <taxon>Streptomycetaceae</taxon>
        <taxon>Streptomyces</taxon>
    </lineage>
</organism>
<dbReference type="AlphaFoldDB" id="A0A6G4U446"/>
<dbReference type="EMBL" id="JAAKZV010000080">
    <property type="protein sequence ID" value="NGN65991.1"/>
    <property type="molecule type" value="Genomic_DNA"/>
</dbReference>
<sequence length="153" mass="15617">AGIDPVEAAPDPRRWLVRGAVGAALTAVALFSFPGPQIGGLFDDKGPGTSERAGTAPRTPPSATPTAPPSSAKPTPKPTPEPSRTKSSPSADADADADKDADSRDTEEDKTTTDSGPRTATGGGSTPAPQPTQQKKVPGGKFYDWSVWLPGGR</sequence>
<feature type="compositionally biased region" description="Basic and acidic residues" evidence="1">
    <location>
        <begin position="96"/>
        <end position="112"/>
    </location>
</feature>
<feature type="non-terminal residue" evidence="2">
    <location>
        <position position="1"/>
    </location>
</feature>
<dbReference type="Proteomes" id="UP000481583">
    <property type="component" value="Unassembled WGS sequence"/>
</dbReference>
<feature type="region of interest" description="Disordered" evidence="1">
    <location>
        <begin position="34"/>
        <end position="153"/>
    </location>
</feature>
<protein>
    <submittedName>
        <fullName evidence="2">Uncharacterized protein</fullName>
    </submittedName>
</protein>
<proteinExistence type="predicted"/>
<accession>A0A6G4U446</accession>
<evidence type="ECO:0000313" key="2">
    <source>
        <dbReference type="EMBL" id="NGN65991.1"/>
    </source>
</evidence>
<evidence type="ECO:0000256" key="1">
    <source>
        <dbReference type="SAM" id="MobiDB-lite"/>
    </source>
</evidence>
<feature type="compositionally biased region" description="Pro residues" evidence="1">
    <location>
        <begin position="58"/>
        <end position="68"/>
    </location>
</feature>
<comment type="caution">
    <text evidence="2">The sequence shown here is derived from an EMBL/GenBank/DDBJ whole genome shotgun (WGS) entry which is preliminary data.</text>
</comment>
<evidence type="ECO:0000313" key="3">
    <source>
        <dbReference type="Proteomes" id="UP000481583"/>
    </source>
</evidence>
<keyword evidence="3" id="KW-1185">Reference proteome</keyword>
<name>A0A6G4U446_9ACTN</name>